<organism evidence="2 3">
    <name type="scientific">Oxyplasma meridianum</name>
    <dbReference type="NCBI Taxonomy" id="3073602"/>
    <lineage>
        <taxon>Archaea</taxon>
        <taxon>Methanobacteriati</taxon>
        <taxon>Thermoplasmatota</taxon>
        <taxon>Thermoplasmata</taxon>
        <taxon>Thermoplasmatales</taxon>
        <taxon>Thermoplasmataceae</taxon>
        <taxon>Oxyplasma</taxon>
    </lineage>
</organism>
<proteinExistence type="predicted"/>
<accession>A0AAX4NG09</accession>
<dbReference type="GeneID" id="95966952"/>
<evidence type="ECO:0000313" key="2">
    <source>
        <dbReference type="EMBL" id="WYX99691.1"/>
    </source>
</evidence>
<evidence type="ECO:0000313" key="3">
    <source>
        <dbReference type="Proteomes" id="UP001451606"/>
    </source>
</evidence>
<dbReference type="EMBL" id="CP133772">
    <property type="protein sequence ID" value="WYX99691.1"/>
    <property type="molecule type" value="Genomic_DNA"/>
</dbReference>
<sequence length="74" mass="7737">MNKYLAGEIIGVAIGIIGLALLIYETLITPSVGVHVGELPPIGILYGLLFAVGTISAIAIGNMNPDYTRKKGIK</sequence>
<keyword evidence="1" id="KW-1133">Transmembrane helix</keyword>
<keyword evidence="3" id="KW-1185">Reference proteome</keyword>
<dbReference type="AlphaFoldDB" id="A0AAX4NG09"/>
<keyword evidence="1" id="KW-0812">Transmembrane</keyword>
<dbReference type="KEGG" id="omr:OXIME_000228"/>
<evidence type="ECO:0000256" key="1">
    <source>
        <dbReference type="SAM" id="Phobius"/>
    </source>
</evidence>
<dbReference type="Proteomes" id="UP001451606">
    <property type="component" value="Chromosome"/>
</dbReference>
<dbReference type="RefSeq" id="WP_393971656.1">
    <property type="nucleotide sequence ID" value="NZ_CP133772.1"/>
</dbReference>
<protein>
    <submittedName>
        <fullName evidence="2">Uncharacterized protein</fullName>
    </submittedName>
</protein>
<feature type="transmembrane region" description="Helical" evidence="1">
    <location>
        <begin position="5"/>
        <end position="24"/>
    </location>
</feature>
<feature type="transmembrane region" description="Helical" evidence="1">
    <location>
        <begin position="44"/>
        <end position="64"/>
    </location>
</feature>
<gene>
    <name evidence="2" type="ORF">OXIME_000228</name>
</gene>
<keyword evidence="1" id="KW-0472">Membrane</keyword>
<name>A0AAX4NG09_9ARCH</name>
<reference evidence="2 3" key="1">
    <citation type="submission" date="2023-09" db="EMBL/GenBank/DDBJ databases">
        <authorList>
            <person name="Golyshina O.V."/>
            <person name="Lunev E.A."/>
            <person name="Bargiela R."/>
            <person name="Gaines M.C."/>
            <person name="Daum B."/>
            <person name="Bale N.J."/>
            <person name="Koenen M."/>
            <person name="Sinninghe Damst J.S."/>
            <person name="Yakimov M."/>
            <person name="Golyshin P.N."/>
        </authorList>
    </citation>
    <scope>NUCLEOTIDE SEQUENCE [LARGE SCALE GENOMIC DNA]</scope>
    <source>
        <strain evidence="2 3">M1</strain>
    </source>
</reference>